<dbReference type="Proteomes" id="UP000319160">
    <property type="component" value="Unassembled WGS sequence"/>
</dbReference>
<sequence>MSQTSIPPSPTFTADSKPHRGGIHEPSPMLESYLSEEPTVTARLLIAEKRDVDKERLEAAKNQISAFQKQMSEQS</sequence>
<gene>
    <name evidence="2" type="ORF">FHL15_003429</name>
</gene>
<evidence type="ECO:0000313" key="3">
    <source>
        <dbReference type="Proteomes" id="UP000319160"/>
    </source>
</evidence>
<comment type="caution">
    <text evidence="2">The sequence shown here is derived from an EMBL/GenBank/DDBJ whole genome shotgun (WGS) entry which is preliminary data.</text>
</comment>
<proteinExistence type="predicted"/>
<evidence type="ECO:0000313" key="2">
    <source>
        <dbReference type="EMBL" id="TRX95875.1"/>
    </source>
</evidence>
<dbReference type="AlphaFoldDB" id="A0A553I6P1"/>
<feature type="compositionally biased region" description="Polar residues" evidence="1">
    <location>
        <begin position="1"/>
        <end position="14"/>
    </location>
</feature>
<keyword evidence="3" id="KW-1185">Reference proteome</keyword>
<feature type="region of interest" description="Disordered" evidence="1">
    <location>
        <begin position="1"/>
        <end position="35"/>
    </location>
</feature>
<evidence type="ECO:0000256" key="1">
    <source>
        <dbReference type="SAM" id="MobiDB-lite"/>
    </source>
</evidence>
<name>A0A553I6P1_9PEZI</name>
<dbReference type="OrthoDB" id="4699654at2759"/>
<protein>
    <submittedName>
        <fullName evidence="2">Uncharacterized protein</fullName>
    </submittedName>
</protein>
<reference evidence="3" key="1">
    <citation type="submission" date="2019-06" db="EMBL/GenBank/DDBJ databases">
        <title>Draft genome sequence of the griseofulvin-producing fungus Xylaria cubensis strain G536.</title>
        <authorList>
            <person name="Mead M.E."/>
            <person name="Raja H.A."/>
            <person name="Steenwyk J.L."/>
            <person name="Knowles S.L."/>
            <person name="Oberlies N.H."/>
            <person name="Rokas A."/>
        </authorList>
    </citation>
    <scope>NUCLEOTIDE SEQUENCE [LARGE SCALE GENOMIC DNA]</scope>
    <source>
        <strain evidence="3">G536</strain>
    </source>
</reference>
<accession>A0A553I6P1</accession>
<organism evidence="2 3">
    <name type="scientific">Xylaria flabelliformis</name>
    <dbReference type="NCBI Taxonomy" id="2512241"/>
    <lineage>
        <taxon>Eukaryota</taxon>
        <taxon>Fungi</taxon>
        <taxon>Dikarya</taxon>
        <taxon>Ascomycota</taxon>
        <taxon>Pezizomycotina</taxon>
        <taxon>Sordariomycetes</taxon>
        <taxon>Xylariomycetidae</taxon>
        <taxon>Xylariales</taxon>
        <taxon>Xylariaceae</taxon>
        <taxon>Xylaria</taxon>
    </lineage>
</organism>
<dbReference type="EMBL" id="VFLP01000014">
    <property type="protein sequence ID" value="TRX95875.1"/>
    <property type="molecule type" value="Genomic_DNA"/>
</dbReference>